<protein>
    <submittedName>
        <fullName evidence="1">STAS/SEC14 domain-containing protein</fullName>
    </submittedName>
</protein>
<dbReference type="InterPro" id="IPR036513">
    <property type="entry name" value="STAS_dom_sf"/>
</dbReference>
<dbReference type="Proteomes" id="UP000589896">
    <property type="component" value="Unassembled WGS sequence"/>
</dbReference>
<accession>A0A7Z0QR85</accession>
<organism evidence="1 2">
    <name type="scientific">Luteimonas deserti</name>
    <dbReference type="NCBI Taxonomy" id="2752306"/>
    <lineage>
        <taxon>Bacteria</taxon>
        <taxon>Pseudomonadati</taxon>
        <taxon>Pseudomonadota</taxon>
        <taxon>Gammaproteobacteria</taxon>
        <taxon>Lysobacterales</taxon>
        <taxon>Lysobacteraceae</taxon>
        <taxon>Luteimonas</taxon>
    </lineage>
</organism>
<dbReference type="InterPro" id="IPR021866">
    <property type="entry name" value="SpoIIAA-like"/>
</dbReference>
<sequence length="124" mass="13858">MHNVIRVDPDRLDLEIGGRLDRDAMVALLDLFVARSEGIEHGVMLYRIHDMDLPSLGALAVELSRLPLLLRTVRRFDRIAVVADAAWVRRVGELEGALLPGLEIRGFAPEHAGDAQTWLRSARD</sequence>
<dbReference type="SUPFAM" id="SSF52091">
    <property type="entry name" value="SpoIIaa-like"/>
    <property type="match status" value="1"/>
</dbReference>
<dbReference type="Pfam" id="PF11964">
    <property type="entry name" value="SpoIIAA-like"/>
    <property type="match status" value="1"/>
</dbReference>
<dbReference type="EMBL" id="JACCJZ010000015">
    <property type="protein sequence ID" value="NYZ62669.1"/>
    <property type="molecule type" value="Genomic_DNA"/>
</dbReference>
<reference evidence="1 2" key="1">
    <citation type="submission" date="2020-07" db="EMBL/GenBank/DDBJ databases">
        <title>isolation of Luteimonas sp. SJ-16.</title>
        <authorList>
            <person name="Huang X.-X."/>
            <person name="Xu L."/>
            <person name="Sun J.-Q."/>
        </authorList>
    </citation>
    <scope>NUCLEOTIDE SEQUENCE [LARGE SCALE GENOMIC DNA]</scope>
    <source>
        <strain evidence="1 2">SJ-16</strain>
    </source>
</reference>
<evidence type="ECO:0000313" key="2">
    <source>
        <dbReference type="Proteomes" id="UP000589896"/>
    </source>
</evidence>
<name>A0A7Z0QR85_9GAMM</name>
<keyword evidence="2" id="KW-1185">Reference proteome</keyword>
<dbReference type="Gene3D" id="3.40.50.10600">
    <property type="entry name" value="SpoIIaa-like domains"/>
    <property type="match status" value="1"/>
</dbReference>
<proteinExistence type="predicted"/>
<dbReference type="InterPro" id="IPR038396">
    <property type="entry name" value="SpoIIAA-like_sf"/>
</dbReference>
<evidence type="ECO:0000313" key="1">
    <source>
        <dbReference type="EMBL" id="NYZ62669.1"/>
    </source>
</evidence>
<dbReference type="RefSeq" id="WP_180544905.1">
    <property type="nucleotide sequence ID" value="NZ_JACCJZ010000015.1"/>
</dbReference>
<gene>
    <name evidence="1" type="ORF">H0E82_07795</name>
</gene>
<comment type="caution">
    <text evidence="1">The sequence shown here is derived from an EMBL/GenBank/DDBJ whole genome shotgun (WGS) entry which is preliminary data.</text>
</comment>
<dbReference type="AlphaFoldDB" id="A0A7Z0QR85"/>